<protein>
    <submittedName>
        <fullName evidence="4">Fibrinogen C-terminal domain-containing protein</fullName>
    </submittedName>
</protein>
<dbReference type="PANTHER" id="PTHR19143:SF327">
    <property type="entry name" value="FI21813P1-RELATED"/>
    <property type="match status" value="1"/>
</dbReference>
<dbReference type="InterPro" id="IPR050373">
    <property type="entry name" value="Fibrinogen_C-term_domain"/>
</dbReference>
<dbReference type="PROSITE" id="PS51406">
    <property type="entry name" value="FIBRINOGEN_C_2"/>
    <property type="match status" value="1"/>
</dbReference>
<evidence type="ECO:0000256" key="1">
    <source>
        <dbReference type="SAM" id="MobiDB-lite"/>
    </source>
</evidence>
<dbReference type="SUPFAM" id="SSF56496">
    <property type="entry name" value="Fibrinogen C-terminal domain-like"/>
    <property type="match status" value="1"/>
</dbReference>
<evidence type="ECO:0000313" key="4">
    <source>
        <dbReference type="WBParaSite" id="ACRNAN_scaffold1435.g20915.t1"/>
    </source>
</evidence>
<sequence length="320" mass="36711">MMGSGAGDPSEFETTPKSLPAKVSLSSTRNVISASPYPKITPMKISGRPFSTSNSRADTLFISHGFQNYDYIDTYITRENCEEYRQFGYTRTGIYHMKMPRYGDFFALCIMEKDTTWTVLQKRSGTEIPFWNRTFEEYANGFGSLSSDHWLGLDRVNSYIKRGHQLVLRIVLYHDLCDEKGKCSALGSQAHWWADWDFKIADKAQKYKLSVAPTFSGNLTDPLKDPLLWLNNGQPFTTVDSDNDKHRSTNCALYRKFGGWWHKDCTLVALNGEHGQILPTSRARGMHWTYQATSTKGKKKNTIVSYVIKPKYSLMMFRFK</sequence>
<name>A0A914CVU0_9BILA</name>
<reference evidence="4" key="1">
    <citation type="submission" date="2022-11" db="UniProtKB">
        <authorList>
            <consortium name="WormBaseParasite"/>
        </authorList>
    </citation>
    <scope>IDENTIFICATION</scope>
</reference>
<dbReference type="WBParaSite" id="ACRNAN_scaffold1435.g20915.t1">
    <property type="protein sequence ID" value="ACRNAN_scaffold1435.g20915.t1"/>
    <property type="gene ID" value="ACRNAN_scaffold1435.g20915"/>
</dbReference>
<evidence type="ECO:0000259" key="2">
    <source>
        <dbReference type="PROSITE" id="PS51406"/>
    </source>
</evidence>
<dbReference type="AlphaFoldDB" id="A0A914CVU0"/>
<accession>A0A914CVU0</accession>
<dbReference type="InterPro" id="IPR036056">
    <property type="entry name" value="Fibrinogen-like_C"/>
</dbReference>
<dbReference type="Pfam" id="PF00147">
    <property type="entry name" value="Fibrinogen_C"/>
    <property type="match status" value="1"/>
</dbReference>
<dbReference type="PANTHER" id="PTHR19143">
    <property type="entry name" value="FIBRINOGEN/TENASCIN/ANGIOPOEITIN"/>
    <property type="match status" value="1"/>
</dbReference>
<dbReference type="Gene3D" id="4.10.530.10">
    <property type="entry name" value="Gamma-fibrinogen Carboxyl Terminal Fragment, domain 2"/>
    <property type="match status" value="1"/>
</dbReference>
<organism evidence="3 4">
    <name type="scientific">Acrobeloides nanus</name>
    <dbReference type="NCBI Taxonomy" id="290746"/>
    <lineage>
        <taxon>Eukaryota</taxon>
        <taxon>Metazoa</taxon>
        <taxon>Ecdysozoa</taxon>
        <taxon>Nematoda</taxon>
        <taxon>Chromadorea</taxon>
        <taxon>Rhabditida</taxon>
        <taxon>Tylenchina</taxon>
        <taxon>Cephalobomorpha</taxon>
        <taxon>Cephaloboidea</taxon>
        <taxon>Cephalobidae</taxon>
        <taxon>Acrobeloides</taxon>
    </lineage>
</organism>
<dbReference type="InterPro" id="IPR002181">
    <property type="entry name" value="Fibrinogen_a/b/g_C_dom"/>
</dbReference>
<feature type="region of interest" description="Disordered" evidence="1">
    <location>
        <begin position="1"/>
        <end position="23"/>
    </location>
</feature>
<proteinExistence type="predicted"/>
<dbReference type="SMART" id="SM00186">
    <property type="entry name" value="FBG"/>
    <property type="match status" value="1"/>
</dbReference>
<evidence type="ECO:0000313" key="3">
    <source>
        <dbReference type="Proteomes" id="UP000887540"/>
    </source>
</evidence>
<dbReference type="GO" id="GO:0005615">
    <property type="term" value="C:extracellular space"/>
    <property type="evidence" value="ECO:0007669"/>
    <property type="project" value="TreeGrafter"/>
</dbReference>
<dbReference type="Gene3D" id="3.90.215.10">
    <property type="entry name" value="Gamma Fibrinogen, chain A, domain 1"/>
    <property type="match status" value="1"/>
</dbReference>
<dbReference type="Proteomes" id="UP000887540">
    <property type="component" value="Unplaced"/>
</dbReference>
<keyword evidence="3" id="KW-1185">Reference proteome</keyword>
<feature type="domain" description="Fibrinogen C-terminal" evidence="2">
    <location>
        <begin position="72"/>
        <end position="320"/>
    </location>
</feature>
<dbReference type="InterPro" id="IPR014716">
    <property type="entry name" value="Fibrinogen_a/b/g_C_1"/>
</dbReference>